<evidence type="ECO:0000313" key="2">
    <source>
        <dbReference type="Proteomes" id="UP001234989"/>
    </source>
</evidence>
<protein>
    <submittedName>
        <fullName evidence="1">Uncharacterized protein</fullName>
    </submittedName>
</protein>
<reference evidence="1" key="1">
    <citation type="submission" date="2023-08" db="EMBL/GenBank/DDBJ databases">
        <title>A de novo genome assembly of Solanum verrucosum Schlechtendal, a Mexican diploid species geographically isolated from the other diploid A-genome species in potato relatives.</title>
        <authorList>
            <person name="Hosaka K."/>
        </authorList>
    </citation>
    <scope>NUCLEOTIDE SEQUENCE</scope>
    <source>
        <tissue evidence="1">Young leaves</tissue>
    </source>
</reference>
<accession>A0AAF0R2Z5</accession>
<sequence length="104" mass="11692">MTPFEELYQKGCKLPIGWFETDDVKLLGVDLGSSREGKKHLNQVIGISEQIEETNGERFGLENILSSNLKNSWLGRSQMKSEQDHEQAKALKRGKARVFGVSKA</sequence>
<evidence type="ECO:0000313" key="1">
    <source>
        <dbReference type="EMBL" id="WMV30604.1"/>
    </source>
</evidence>
<proteinExistence type="predicted"/>
<dbReference type="EMBL" id="CP133616">
    <property type="protein sequence ID" value="WMV30604.1"/>
    <property type="molecule type" value="Genomic_DNA"/>
</dbReference>
<gene>
    <name evidence="1" type="ORF">MTR67_023989</name>
</gene>
<dbReference type="Proteomes" id="UP001234989">
    <property type="component" value="Chromosome 5"/>
</dbReference>
<dbReference type="AlphaFoldDB" id="A0AAF0R2Z5"/>
<name>A0AAF0R2Z5_SOLVR</name>
<keyword evidence="2" id="KW-1185">Reference proteome</keyword>
<organism evidence="1 2">
    <name type="scientific">Solanum verrucosum</name>
    <dbReference type="NCBI Taxonomy" id="315347"/>
    <lineage>
        <taxon>Eukaryota</taxon>
        <taxon>Viridiplantae</taxon>
        <taxon>Streptophyta</taxon>
        <taxon>Embryophyta</taxon>
        <taxon>Tracheophyta</taxon>
        <taxon>Spermatophyta</taxon>
        <taxon>Magnoliopsida</taxon>
        <taxon>eudicotyledons</taxon>
        <taxon>Gunneridae</taxon>
        <taxon>Pentapetalae</taxon>
        <taxon>asterids</taxon>
        <taxon>lamiids</taxon>
        <taxon>Solanales</taxon>
        <taxon>Solanaceae</taxon>
        <taxon>Solanoideae</taxon>
        <taxon>Solaneae</taxon>
        <taxon>Solanum</taxon>
    </lineage>
</organism>